<evidence type="ECO:0000256" key="4">
    <source>
        <dbReference type="HAMAP-Rule" id="MF_02217"/>
    </source>
</evidence>
<dbReference type="SUPFAM" id="SSF53335">
    <property type="entry name" value="S-adenosyl-L-methionine-dependent methyltransferases"/>
    <property type="match status" value="1"/>
</dbReference>
<dbReference type="GO" id="GO:0030488">
    <property type="term" value="P:tRNA methylation"/>
    <property type="evidence" value="ECO:0007669"/>
    <property type="project" value="UniProtKB-UniRule"/>
</dbReference>
<evidence type="ECO:0000313" key="5">
    <source>
        <dbReference type="EMBL" id="KIL53392.1"/>
    </source>
</evidence>
<dbReference type="InterPro" id="IPR050362">
    <property type="entry name" value="Cation-dep_OMT"/>
</dbReference>
<keyword evidence="4" id="KW-0460">Magnesium</keyword>
<comment type="catalytic activity">
    <reaction evidence="4">
        <text>5-hydroxyuridine(34) in tRNA + S-adenosyl-L-methionine = 5-methoxyuridine(34) in tRNA + S-adenosyl-L-homocysteine + H(+)</text>
        <dbReference type="Rhea" id="RHEA:60524"/>
        <dbReference type="Rhea" id="RHEA-COMP:13381"/>
        <dbReference type="Rhea" id="RHEA-COMP:15591"/>
        <dbReference type="ChEBI" id="CHEBI:15378"/>
        <dbReference type="ChEBI" id="CHEBI:57856"/>
        <dbReference type="ChEBI" id="CHEBI:59789"/>
        <dbReference type="ChEBI" id="CHEBI:136877"/>
        <dbReference type="ChEBI" id="CHEBI:143860"/>
    </reaction>
</comment>
<dbReference type="PROSITE" id="PS51682">
    <property type="entry name" value="SAM_OMT_I"/>
    <property type="match status" value="1"/>
</dbReference>
<dbReference type="GO" id="GO:0016300">
    <property type="term" value="F:tRNA (uridine) methyltransferase activity"/>
    <property type="evidence" value="ECO:0007669"/>
    <property type="project" value="UniProtKB-UniRule"/>
</dbReference>
<reference evidence="5 6" key="1">
    <citation type="submission" date="2015-01" db="EMBL/GenBank/DDBJ databases">
        <title>Genome sequence of Jeotgalibacillus alimentarius.</title>
        <authorList>
            <person name="Goh K.M."/>
            <person name="Chan K.-G."/>
            <person name="Yaakop A.S."/>
            <person name="Ee R."/>
            <person name="Gan H.M."/>
            <person name="Chan C.S."/>
        </authorList>
    </citation>
    <scope>NUCLEOTIDE SEQUENCE [LARGE SCALE GENOMIC DNA]</scope>
    <source>
        <strain evidence="5 6">YKJ-13</strain>
    </source>
</reference>
<dbReference type="GO" id="GO:0000287">
    <property type="term" value="F:magnesium ion binding"/>
    <property type="evidence" value="ECO:0007669"/>
    <property type="project" value="UniProtKB-UniRule"/>
</dbReference>
<dbReference type="InterPro" id="IPR029063">
    <property type="entry name" value="SAM-dependent_MTases_sf"/>
</dbReference>
<dbReference type="Proteomes" id="UP000031950">
    <property type="component" value="Unassembled WGS sequence"/>
</dbReference>
<dbReference type="InterPro" id="IPR002935">
    <property type="entry name" value="SAM_O-MeTrfase"/>
</dbReference>
<dbReference type="STRING" id="135826.KP77_03680"/>
<dbReference type="PATRIC" id="fig|135826.4.peg.372"/>
<evidence type="ECO:0000256" key="2">
    <source>
        <dbReference type="ARBA" id="ARBA00022679"/>
    </source>
</evidence>
<keyword evidence="6" id="KW-1185">Reference proteome</keyword>
<name>A0A0C2VWZ7_9BACL</name>
<evidence type="ECO:0000256" key="3">
    <source>
        <dbReference type="ARBA" id="ARBA00022691"/>
    </source>
</evidence>
<dbReference type="PANTHER" id="PTHR10509:SF14">
    <property type="entry name" value="CAFFEOYL-COA O-METHYLTRANSFERASE 3-RELATED"/>
    <property type="match status" value="1"/>
</dbReference>
<dbReference type="InterPro" id="IPR043675">
    <property type="entry name" value="TrmR_methyltr"/>
</dbReference>
<keyword evidence="4" id="KW-0479">Metal-binding</keyword>
<comment type="similarity">
    <text evidence="4">Belongs to the class I-like SAM-binding methyltransferase superfamily. Cation-dependent O-methyltransferase family.</text>
</comment>
<organism evidence="5 6">
    <name type="scientific">Jeotgalibacillus alimentarius</name>
    <dbReference type="NCBI Taxonomy" id="135826"/>
    <lineage>
        <taxon>Bacteria</taxon>
        <taxon>Bacillati</taxon>
        <taxon>Bacillota</taxon>
        <taxon>Bacilli</taxon>
        <taxon>Bacillales</taxon>
        <taxon>Caryophanaceae</taxon>
        <taxon>Jeotgalibacillus</taxon>
    </lineage>
</organism>
<feature type="binding site" evidence="4">
    <location>
        <position position="140"/>
    </location>
    <ligand>
        <name>Mg(2+)</name>
        <dbReference type="ChEBI" id="CHEBI:18420"/>
    </ligand>
</feature>
<proteinExistence type="inferred from homology"/>
<dbReference type="CDD" id="cd02440">
    <property type="entry name" value="AdoMet_MTases"/>
    <property type="match status" value="1"/>
</dbReference>
<keyword evidence="2 4" id="KW-0808">Transferase</keyword>
<dbReference type="PANTHER" id="PTHR10509">
    <property type="entry name" value="O-METHYLTRANSFERASE-RELATED"/>
    <property type="match status" value="1"/>
</dbReference>
<feature type="binding site" evidence="4">
    <location>
        <position position="75"/>
    </location>
    <ligand>
        <name>S-adenosyl-L-methionine</name>
        <dbReference type="ChEBI" id="CHEBI:59789"/>
    </ligand>
</feature>
<gene>
    <name evidence="4" type="primary">trmR</name>
    <name evidence="5" type="ORF">KP77_03680</name>
</gene>
<dbReference type="Gene3D" id="3.40.50.150">
    <property type="entry name" value="Vaccinia Virus protein VP39"/>
    <property type="match status" value="1"/>
</dbReference>
<keyword evidence="1 4" id="KW-0489">Methyltransferase</keyword>
<dbReference type="GO" id="GO:0008171">
    <property type="term" value="F:O-methyltransferase activity"/>
    <property type="evidence" value="ECO:0007669"/>
    <property type="project" value="InterPro"/>
</dbReference>
<evidence type="ECO:0000313" key="6">
    <source>
        <dbReference type="Proteomes" id="UP000031950"/>
    </source>
</evidence>
<feature type="binding site" evidence="4">
    <location>
        <position position="45"/>
    </location>
    <ligand>
        <name>S-adenosyl-L-methionine</name>
        <dbReference type="ChEBI" id="CHEBI:59789"/>
    </ligand>
</feature>
<dbReference type="Pfam" id="PF01596">
    <property type="entry name" value="Methyltransf_3"/>
    <property type="match status" value="1"/>
</dbReference>
<keyword evidence="3 4" id="KW-0949">S-adenosyl-L-methionine</keyword>
<feature type="binding site" evidence="4">
    <location>
        <position position="92"/>
    </location>
    <ligand>
        <name>S-adenosyl-L-methionine</name>
        <dbReference type="ChEBI" id="CHEBI:59789"/>
    </ligand>
</feature>
<dbReference type="EMBL" id="JXRQ01000008">
    <property type="protein sequence ID" value="KIL53392.1"/>
    <property type="molecule type" value="Genomic_DNA"/>
</dbReference>
<dbReference type="EC" id="2.1.1.-" evidence="4"/>
<feature type="binding site" evidence="4">
    <location>
        <position position="167"/>
    </location>
    <ligand>
        <name>Mg(2+)</name>
        <dbReference type="ChEBI" id="CHEBI:18420"/>
    </ligand>
</feature>
<dbReference type="GO" id="GO:0008757">
    <property type="term" value="F:S-adenosylmethionine-dependent methyltransferase activity"/>
    <property type="evidence" value="ECO:0007669"/>
    <property type="project" value="TreeGrafter"/>
</dbReference>
<evidence type="ECO:0000256" key="1">
    <source>
        <dbReference type="ARBA" id="ARBA00022603"/>
    </source>
</evidence>
<dbReference type="HAMAP" id="MF_02217">
    <property type="entry name" value="TrmR_methyltr"/>
    <property type="match status" value="1"/>
</dbReference>
<keyword evidence="4" id="KW-0819">tRNA processing</keyword>
<dbReference type="AlphaFoldDB" id="A0A0C2VWZ7"/>
<comment type="subunit">
    <text evidence="4">Homodimer.</text>
</comment>
<feature type="binding site" evidence="4">
    <location>
        <position position="140"/>
    </location>
    <ligand>
        <name>S-adenosyl-L-methionine</name>
        <dbReference type="ChEBI" id="CHEBI:59789"/>
    </ligand>
</feature>
<feature type="binding site" evidence="4">
    <location>
        <position position="166"/>
    </location>
    <ligand>
        <name>Mg(2+)</name>
        <dbReference type="ChEBI" id="CHEBI:18420"/>
    </ligand>
</feature>
<feature type="binding site" evidence="4">
    <location>
        <begin position="120"/>
        <end position="121"/>
    </location>
    <ligand>
        <name>S-adenosyl-L-methionine</name>
        <dbReference type="ChEBI" id="CHEBI:59789"/>
    </ligand>
</feature>
<comment type="function">
    <text evidence="4">Catalyzes the methylation of 5-hydroxyuridine (ho5U) to form 5-methoxyuridine (mo5U) at position 34 in tRNAs.</text>
</comment>
<comment type="caution">
    <text evidence="5">The sequence shown here is derived from an EMBL/GenBank/DDBJ whole genome shotgun (WGS) entry which is preliminary data.</text>
</comment>
<sequence>MDPEIRKGEKIVDKVHQYIKSLYPARSELADEMAEYARIHEVPIMETEGIETLLQLLRVQNPARILEIGTAIGYSAVRMAEALPQTQVVSIERDPVRAKLAREFVQKSGFQDRIHLLEGDALEISEEVSSFGLFDAAFIDAAKSQNIRFFEMYEQYFTDDVTVYTDNVLFKGLVAEQTGNESRNVRQMLRKLDRFNQWIAANEDYHTVILPVGDGLTISKKSKPFQ</sequence>
<accession>A0A0C2VWZ7</accession>
<protein>
    <recommendedName>
        <fullName evidence="4">tRNA 5-hydroxyuridine methyltransferase</fullName>
        <ecNumber evidence="4">2.1.1.-</ecNumber>
    </recommendedName>
    <alternativeName>
        <fullName evidence="4">ho5U methyltransferase</fullName>
    </alternativeName>
</protein>